<proteinExistence type="predicted"/>
<dbReference type="SUPFAM" id="SSF50978">
    <property type="entry name" value="WD40 repeat-like"/>
    <property type="match status" value="1"/>
</dbReference>
<evidence type="ECO:0000313" key="6">
    <source>
        <dbReference type="EMBL" id="KAJ8258858.1"/>
    </source>
</evidence>
<keyword evidence="1 3" id="KW-0853">WD repeat</keyword>
<dbReference type="InterPro" id="IPR036322">
    <property type="entry name" value="WD40_repeat_dom_sf"/>
</dbReference>
<dbReference type="InterPro" id="IPR001680">
    <property type="entry name" value="WD40_rpt"/>
</dbReference>
<feature type="compositionally biased region" description="Basic and acidic residues" evidence="5">
    <location>
        <begin position="719"/>
        <end position="730"/>
    </location>
</feature>
<dbReference type="PANTHER" id="PTHR32215:SF0">
    <property type="entry name" value="CILIA- AND FLAGELLA-ASSOCIATED PROTEIN 57"/>
    <property type="match status" value="1"/>
</dbReference>
<feature type="coiled-coil region" evidence="4">
    <location>
        <begin position="318"/>
        <end position="410"/>
    </location>
</feature>
<name>A0A9Q1D5C8_CONCO</name>
<dbReference type="PROSITE" id="PS50294">
    <property type="entry name" value="WD_REPEATS_REGION"/>
    <property type="match status" value="2"/>
</dbReference>
<evidence type="ECO:0000256" key="3">
    <source>
        <dbReference type="PROSITE-ProRule" id="PRU00221"/>
    </source>
</evidence>
<feature type="coiled-coil region" evidence="4">
    <location>
        <begin position="527"/>
        <end position="645"/>
    </location>
</feature>
<dbReference type="Pfam" id="PF00400">
    <property type="entry name" value="WD40"/>
    <property type="match status" value="2"/>
</dbReference>
<gene>
    <name evidence="6" type="ORF">COCON_G00178700</name>
</gene>
<protein>
    <recommendedName>
        <fullName evidence="8">Cilia and flagella associated protein 57</fullName>
    </recommendedName>
</protein>
<dbReference type="PANTHER" id="PTHR32215">
    <property type="entry name" value="CILIA- AND FLAGELLA-ASSOCIATED PROTEIN 57"/>
    <property type="match status" value="1"/>
</dbReference>
<accession>A0A9Q1D5C8</accession>
<feature type="coiled-coil region" evidence="4">
    <location>
        <begin position="740"/>
        <end position="787"/>
    </location>
</feature>
<dbReference type="AlphaFoldDB" id="A0A9Q1D5C8"/>
<dbReference type="Gene3D" id="2.130.10.10">
    <property type="entry name" value="YVTN repeat-like/Quinoprotein amine dehydrogenase"/>
    <property type="match status" value="1"/>
</dbReference>
<organism evidence="6 7">
    <name type="scientific">Conger conger</name>
    <name type="common">Conger eel</name>
    <name type="synonym">Muraena conger</name>
    <dbReference type="NCBI Taxonomy" id="82655"/>
    <lineage>
        <taxon>Eukaryota</taxon>
        <taxon>Metazoa</taxon>
        <taxon>Chordata</taxon>
        <taxon>Craniata</taxon>
        <taxon>Vertebrata</taxon>
        <taxon>Euteleostomi</taxon>
        <taxon>Actinopterygii</taxon>
        <taxon>Neopterygii</taxon>
        <taxon>Teleostei</taxon>
        <taxon>Anguilliformes</taxon>
        <taxon>Congridae</taxon>
        <taxon>Conger</taxon>
    </lineage>
</organism>
<dbReference type="Proteomes" id="UP001152803">
    <property type="component" value="Unassembled WGS sequence"/>
</dbReference>
<evidence type="ECO:0000256" key="5">
    <source>
        <dbReference type="SAM" id="MobiDB-lite"/>
    </source>
</evidence>
<sequence length="870" mass="100873">ESAQFEYLSHAYHWGTITSLSICVHKPLIATSSADHSVRIWNFKTNTLELYKSFNEVPHSVCLHPSGLSIMVAFTERLCWMNLLIDNFKIFKEFSIKGCTECAFSNGGHLFAAISGKTIHIYSTSSCESVMKLADHKAMGQSLVWTEDDSRLVSRGMDGVVYTWDTQSGELESECTHKSCQYTNFCLSPDGETMYAVGTDCTIKEIQDSQIITEVPAGRATYTTLALSREGRVLFCGTTAGSVTVMTCPLSIPDELFHFKGHAGPITRMEVTFDDQFLLTISEDGSLLIWRIVWNRYGLKSDKKMCYLEETLITKSDLQEKNNMMMDLKARMQLVEAEHKCLQGLKKMQDERHLKKMRNEFTQQIEALEQRNNGLQAEKAELVVEHNKLLRDMREEHAKQIEDLNSTMQEKLGLEYKTSHLLQVRSQQELEGCRLQLQSMENSRKQQVEQLTGSYESQLEEIRLQLQQCKDQSQQQRLEYECMIKQIEQDADREVWEMRCKYETRLKDQGKISTQYKDEAGIMRNKFNRLQKEISDKNKEIERLKAQVKKHLSEISNLENDILGLEKEIVQRNENIEQKEIHISEMRQRNTDLENIKFILDHRVKELAMHIEPKEIIIREMKEQNQKMEEELAMFSKKTSQLEINTTELKMKLSAKDMHMRQETERAFDMNTVVERFKADLLSCSHVIQDPKRLKASVLELQERYLKKSDADSQQQDLGKLKDGREKDDVSKKVVMSLQRKLAEEAKSHLTEKFKRMQNESTLIKELNELRKELKLSQEKVHDYKNQLSVYRTKKSSNSSGTEAPESNSSTCGPRIPATTLTPEEEAQRIIHLQRAQIECLTQQILKQGMSLDINLQHWLTCRTHNLMVL</sequence>
<dbReference type="EMBL" id="JAFJMO010000013">
    <property type="protein sequence ID" value="KAJ8258858.1"/>
    <property type="molecule type" value="Genomic_DNA"/>
</dbReference>
<dbReference type="InterPro" id="IPR052993">
    <property type="entry name" value="CFA-57"/>
</dbReference>
<comment type="caution">
    <text evidence="6">The sequence shown here is derived from an EMBL/GenBank/DDBJ whole genome shotgun (WGS) entry which is preliminary data.</text>
</comment>
<feature type="repeat" description="WD" evidence="3">
    <location>
        <begin position="133"/>
        <end position="174"/>
    </location>
</feature>
<keyword evidence="2" id="KW-0677">Repeat</keyword>
<feature type="non-terminal residue" evidence="6">
    <location>
        <position position="870"/>
    </location>
</feature>
<dbReference type="InterPro" id="IPR015943">
    <property type="entry name" value="WD40/YVTN_repeat-like_dom_sf"/>
</dbReference>
<feature type="compositionally biased region" description="Polar residues" evidence="5">
    <location>
        <begin position="787"/>
        <end position="812"/>
    </location>
</feature>
<evidence type="ECO:0000256" key="1">
    <source>
        <dbReference type="ARBA" id="ARBA00022574"/>
    </source>
</evidence>
<dbReference type="PROSITE" id="PS50082">
    <property type="entry name" value="WD_REPEATS_2"/>
    <property type="match status" value="3"/>
</dbReference>
<evidence type="ECO:0008006" key="8">
    <source>
        <dbReference type="Google" id="ProtNLM"/>
    </source>
</evidence>
<keyword evidence="7" id="KW-1185">Reference proteome</keyword>
<evidence type="ECO:0000313" key="7">
    <source>
        <dbReference type="Proteomes" id="UP001152803"/>
    </source>
</evidence>
<keyword evidence="4" id="KW-0175">Coiled coil</keyword>
<evidence type="ECO:0000256" key="2">
    <source>
        <dbReference type="ARBA" id="ARBA00022737"/>
    </source>
</evidence>
<evidence type="ECO:0000256" key="4">
    <source>
        <dbReference type="SAM" id="Coils"/>
    </source>
</evidence>
<feature type="region of interest" description="Disordered" evidence="5">
    <location>
        <begin position="709"/>
        <end position="730"/>
    </location>
</feature>
<dbReference type="OrthoDB" id="10251741at2759"/>
<dbReference type="PROSITE" id="PS00678">
    <property type="entry name" value="WD_REPEATS_1"/>
    <property type="match status" value="1"/>
</dbReference>
<dbReference type="InterPro" id="IPR019775">
    <property type="entry name" value="WD40_repeat_CS"/>
</dbReference>
<feature type="repeat" description="WD" evidence="3">
    <location>
        <begin position="259"/>
        <end position="292"/>
    </location>
</feature>
<feature type="repeat" description="WD" evidence="3">
    <location>
        <begin position="10"/>
        <end position="51"/>
    </location>
</feature>
<dbReference type="SMART" id="SM00320">
    <property type="entry name" value="WD40"/>
    <property type="match status" value="6"/>
</dbReference>
<dbReference type="Gene3D" id="1.20.5.340">
    <property type="match status" value="1"/>
</dbReference>
<reference evidence="6" key="1">
    <citation type="journal article" date="2023" name="Science">
        <title>Genome structures resolve the early diversification of teleost fishes.</title>
        <authorList>
            <person name="Parey E."/>
            <person name="Louis A."/>
            <person name="Montfort J."/>
            <person name="Bouchez O."/>
            <person name="Roques C."/>
            <person name="Iampietro C."/>
            <person name="Lluch J."/>
            <person name="Castinel A."/>
            <person name="Donnadieu C."/>
            <person name="Desvignes T."/>
            <person name="Floi Bucao C."/>
            <person name="Jouanno E."/>
            <person name="Wen M."/>
            <person name="Mejri S."/>
            <person name="Dirks R."/>
            <person name="Jansen H."/>
            <person name="Henkel C."/>
            <person name="Chen W.J."/>
            <person name="Zahm M."/>
            <person name="Cabau C."/>
            <person name="Klopp C."/>
            <person name="Thompson A.W."/>
            <person name="Robinson-Rechavi M."/>
            <person name="Braasch I."/>
            <person name="Lecointre G."/>
            <person name="Bobe J."/>
            <person name="Postlethwait J.H."/>
            <person name="Berthelot C."/>
            <person name="Roest Crollius H."/>
            <person name="Guiguen Y."/>
        </authorList>
    </citation>
    <scope>NUCLEOTIDE SEQUENCE</scope>
    <source>
        <strain evidence="6">Concon-B</strain>
    </source>
</reference>
<feature type="region of interest" description="Disordered" evidence="5">
    <location>
        <begin position="787"/>
        <end position="818"/>
    </location>
</feature>
<feature type="coiled-coil region" evidence="4">
    <location>
        <begin position="459"/>
        <end position="490"/>
    </location>
</feature>